<name>A0ABQ6BJF8_9CAUL</name>
<keyword evidence="8" id="KW-1185">Reference proteome</keyword>
<comment type="caution">
    <text evidence="7">The sequence shown here is derived from an EMBL/GenBank/DDBJ whole genome shotgun (WGS) entry which is preliminary data.</text>
</comment>
<dbReference type="RefSeq" id="WP_284222932.1">
    <property type="nucleotide sequence ID" value="NZ_BSOY01000049.1"/>
</dbReference>
<keyword evidence="3" id="KW-0472">Membrane</keyword>
<dbReference type="InterPro" id="IPR012413">
    <property type="entry name" value="BA14K"/>
</dbReference>
<feature type="signal peptide" evidence="6">
    <location>
        <begin position="1"/>
        <end position="21"/>
    </location>
</feature>
<evidence type="ECO:0000256" key="2">
    <source>
        <dbReference type="ARBA" id="ARBA00020552"/>
    </source>
</evidence>
<evidence type="ECO:0000256" key="6">
    <source>
        <dbReference type="SAM" id="SignalP"/>
    </source>
</evidence>
<evidence type="ECO:0000256" key="4">
    <source>
        <dbReference type="ARBA" id="ARBA00022734"/>
    </source>
</evidence>
<dbReference type="EMBL" id="BSOY01000049">
    <property type="protein sequence ID" value="GLS02061.1"/>
    <property type="molecule type" value="Genomic_DNA"/>
</dbReference>
<evidence type="ECO:0000256" key="3">
    <source>
        <dbReference type="ARBA" id="ARBA00022475"/>
    </source>
</evidence>
<feature type="chain" id="PRO_5047204748" description="Lectin-like protein BA14k" evidence="6">
    <location>
        <begin position="22"/>
        <end position="221"/>
    </location>
</feature>
<dbReference type="Pfam" id="PF07886">
    <property type="entry name" value="BA14K"/>
    <property type="match status" value="1"/>
</dbReference>
<protein>
    <recommendedName>
        <fullName evidence="2">Lectin-like protein BA14k</fullName>
    </recommendedName>
</protein>
<evidence type="ECO:0000313" key="7">
    <source>
        <dbReference type="EMBL" id="GLS02061.1"/>
    </source>
</evidence>
<keyword evidence="6" id="KW-0732">Signal</keyword>
<organism evidence="7 8">
    <name type="scientific">Brevundimonas denitrificans</name>
    <dbReference type="NCBI Taxonomy" id="1443434"/>
    <lineage>
        <taxon>Bacteria</taxon>
        <taxon>Pseudomonadati</taxon>
        <taxon>Pseudomonadota</taxon>
        <taxon>Alphaproteobacteria</taxon>
        <taxon>Caulobacterales</taxon>
        <taxon>Caulobacteraceae</taxon>
        <taxon>Brevundimonas</taxon>
    </lineage>
</organism>
<keyword evidence="4" id="KW-0430">Lectin</keyword>
<proteinExistence type="inferred from homology"/>
<evidence type="ECO:0000256" key="5">
    <source>
        <dbReference type="ARBA" id="ARBA00025321"/>
    </source>
</evidence>
<gene>
    <name evidence="7" type="ORF">GCM10007859_20810</name>
</gene>
<comment type="function">
    <text evidence="5">Has immunoglobulin-binding and hemagglutination properties, and can bind to mannose. Essential for virulence. May be involved in LPS biosynthesis or polysaccharide transport.</text>
</comment>
<reference evidence="8" key="1">
    <citation type="journal article" date="2019" name="Int. J. Syst. Evol. Microbiol.">
        <title>The Global Catalogue of Microorganisms (GCM) 10K type strain sequencing project: providing services to taxonomists for standard genome sequencing and annotation.</title>
        <authorList>
            <consortium name="The Broad Institute Genomics Platform"/>
            <consortium name="The Broad Institute Genome Sequencing Center for Infectious Disease"/>
            <person name="Wu L."/>
            <person name="Ma J."/>
        </authorList>
    </citation>
    <scope>NUCLEOTIDE SEQUENCE [LARGE SCALE GENOMIC DNA]</scope>
    <source>
        <strain evidence="8">NBRC 110107</strain>
    </source>
</reference>
<sequence length="221" mass="24578">MFRLALIAAAGLSLSALPAAAQSWDGTYDSGYRSGDSYRSYDSGYGERPYQGGYQERSYGGGYSYRRSNAVPSNFDWRSQLDRPGDYRCDQFWDANRDDCGARWRDQRRQASPQARRDYRELAGYGGYGHGRSGYGGRRGYGSAYNYGHAQGSTTYHGAYGRPDHVYPGGGVSYGGYSGGYGGGYDSGYGSRSDWCRANYRSYDPRTGYYRAYSGRLVYCG</sequence>
<comment type="similarity">
    <text evidence="1">Belongs to the BA14k family.</text>
</comment>
<accession>A0ABQ6BJF8</accession>
<evidence type="ECO:0000256" key="1">
    <source>
        <dbReference type="ARBA" id="ARBA00010270"/>
    </source>
</evidence>
<evidence type="ECO:0000313" key="8">
    <source>
        <dbReference type="Proteomes" id="UP001156921"/>
    </source>
</evidence>
<keyword evidence="3" id="KW-1003">Cell membrane</keyword>
<dbReference type="Proteomes" id="UP001156921">
    <property type="component" value="Unassembled WGS sequence"/>
</dbReference>